<dbReference type="EMBL" id="AKHW03003627">
    <property type="protein sequence ID" value="KYO33836.1"/>
    <property type="molecule type" value="Genomic_DNA"/>
</dbReference>
<accession>A0A151NAM5</accession>
<protein>
    <submittedName>
        <fullName evidence="2">Uncharacterized protein</fullName>
    </submittedName>
</protein>
<feature type="compositionally biased region" description="Basic and acidic residues" evidence="1">
    <location>
        <begin position="1"/>
        <end position="12"/>
    </location>
</feature>
<dbReference type="Proteomes" id="UP000050525">
    <property type="component" value="Unassembled WGS sequence"/>
</dbReference>
<dbReference type="AlphaFoldDB" id="A0A151NAM5"/>
<gene>
    <name evidence="2" type="ORF">Y1Q_0024466</name>
</gene>
<organism evidence="2 3">
    <name type="scientific">Alligator mississippiensis</name>
    <name type="common">American alligator</name>
    <dbReference type="NCBI Taxonomy" id="8496"/>
    <lineage>
        <taxon>Eukaryota</taxon>
        <taxon>Metazoa</taxon>
        <taxon>Chordata</taxon>
        <taxon>Craniata</taxon>
        <taxon>Vertebrata</taxon>
        <taxon>Euteleostomi</taxon>
        <taxon>Archelosauria</taxon>
        <taxon>Archosauria</taxon>
        <taxon>Crocodylia</taxon>
        <taxon>Alligatoridae</taxon>
        <taxon>Alligatorinae</taxon>
        <taxon>Alligator</taxon>
    </lineage>
</organism>
<keyword evidence="3" id="KW-1185">Reference proteome</keyword>
<feature type="region of interest" description="Disordered" evidence="1">
    <location>
        <begin position="1"/>
        <end position="21"/>
    </location>
</feature>
<evidence type="ECO:0000313" key="2">
    <source>
        <dbReference type="EMBL" id="KYO33836.1"/>
    </source>
</evidence>
<evidence type="ECO:0000313" key="3">
    <source>
        <dbReference type="Proteomes" id="UP000050525"/>
    </source>
</evidence>
<evidence type="ECO:0000256" key="1">
    <source>
        <dbReference type="SAM" id="MobiDB-lite"/>
    </source>
</evidence>
<reference evidence="2 3" key="1">
    <citation type="journal article" date="2012" name="Genome Biol.">
        <title>Sequencing three crocodilian genomes to illuminate the evolution of archosaurs and amniotes.</title>
        <authorList>
            <person name="St John J.A."/>
            <person name="Braun E.L."/>
            <person name="Isberg S.R."/>
            <person name="Miles L.G."/>
            <person name="Chong A.Y."/>
            <person name="Gongora J."/>
            <person name="Dalzell P."/>
            <person name="Moran C."/>
            <person name="Bed'hom B."/>
            <person name="Abzhanov A."/>
            <person name="Burgess S.C."/>
            <person name="Cooksey A.M."/>
            <person name="Castoe T.A."/>
            <person name="Crawford N.G."/>
            <person name="Densmore L.D."/>
            <person name="Drew J.C."/>
            <person name="Edwards S.V."/>
            <person name="Faircloth B.C."/>
            <person name="Fujita M.K."/>
            <person name="Greenwold M.J."/>
            <person name="Hoffmann F.G."/>
            <person name="Howard J.M."/>
            <person name="Iguchi T."/>
            <person name="Janes D.E."/>
            <person name="Khan S.Y."/>
            <person name="Kohno S."/>
            <person name="de Koning A.J."/>
            <person name="Lance S.L."/>
            <person name="McCarthy F.M."/>
            <person name="McCormack J.E."/>
            <person name="Merchant M.E."/>
            <person name="Peterson D.G."/>
            <person name="Pollock D.D."/>
            <person name="Pourmand N."/>
            <person name="Raney B.J."/>
            <person name="Roessler K.A."/>
            <person name="Sanford J.R."/>
            <person name="Sawyer R.H."/>
            <person name="Schmidt C.J."/>
            <person name="Triplett E.W."/>
            <person name="Tuberville T.D."/>
            <person name="Venegas-Anaya M."/>
            <person name="Howard J.T."/>
            <person name="Jarvis E.D."/>
            <person name="Guillette L.J.Jr."/>
            <person name="Glenn T.C."/>
            <person name="Green R.E."/>
            <person name="Ray D.A."/>
        </authorList>
    </citation>
    <scope>NUCLEOTIDE SEQUENCE [LARGE SCALE GENOMIC DNA]</scope>
    <source>
        <strain evidence="2">KSC_2009_1</strain>
    </source>
</reference>
<comment type="caution">
    <text evidence="2">The sequence shown here is derived from an EMBL/GenBank/DDBJ whole genome shotgun (WGS) entry which is preliminary data.</text>
</comment>
<sequence>MARSKKYADMVKRPGSPYSGKNRTLKSFQGYCSSLCLGTSAGAEISSKKEADNVGHTFTALNLPVKL</sequence>
<name>A0A151NAM5_ALLMI</name>
<proteinExistence type="predicted"/>